<dbReference type="EMBL" id="CM001220">
    <property type="protein sequence ID" value="AES92777.1"/>
    <property type="molecule type" value="Genomic_DNA"/>
</dbReference>
<evidence type="ECO:0000256" key="8">
    <source>
        <dbReference type="PIRSR" id="PIRSR602401-1"/>
    </source>
</evidence>
<evidence type="ECO:0000313" key="12">
    <source>
        <dbReference type="EnsemblPlants" id="AES92777"/>
    </source>
</evidence>
<comment type="cofactor">
    <cofactor evidence="1 8">
        <name>heme</name>
        <dbReference type="ChEBI" id="CHEBI:30413"/>
    </cofactor>
</comment>
<evidence type="ECO:0000256" key="3">
    <source>
        <dbReference type="ARBA" id="ARBA00022617"/>
    </source>
</evidence>
<reference evidence="10 13" key="1">
    <citation type="journal article" date="2011" name="Nature">
        <title>The Medicago genome provides insight into the evolution of rhizobial symbioses.</title>
        <authorList>
            <person name="Young N.D."/>
            <person name="Debelle F."/>
            <person name="Oldroyd G.E."/>
            <person name="Geurts R."/>
            <person name="Cannon S.B."/>
            <person name="Udvardi M.K."/>
            <person name="Benedito V.A."/>
            <person name="Mayer K.F."/>
            <person name="Gouzy J."/>
            <person name="Schoof H."/>
            <person name="Van de Peer Y."/>
            <person name="Proost S."/>
            <person name="Cook D.R."/>
            <person name="Meyers B.C."/>
            <person name="Spannagl M."/>
            <person name="Cheung F."/>
            <person name="De Mita S."/>
            <person name="Krishnakumar V."/>
            <person name="Gundlach H."/>
            <person name="Zhou S."/>
            <person name="Mudge J."/>
            <person name="Bharti A.K."/>
            <person name="Murray J.D."/>
            <person name="Naoumkina M.A."/>
            <person name="Rosen B."/>
            <person name="Silverstein K.A."/>
            <person name="Tang H."/>
            <person name="Rombauts S."/>
            <person name="Zhao P.X."/>
            <person name="Zhou P."/>
            <person name="Barbe V."/>
            <person name="Bardou P."/>
            <person name="Bechner M."/>
            <person name="Bellec A."/>
            <person name="Berger A."/>
            <person name="Berges H."/>
            <person name="Bidwell S."/>
            <person name="Bisseling T."/>
            <person name="Choisne N."/>
            <person name="Couloux A."/>
            <person name="Denny R."/>
            <person name="Deshpande S."/>
            <person name="Dai X."/>
            <person name="Doyle J.J."/>
            <person name="Dudez A.M."/>
            <person name="Farmer A.D."/>
            <person name="Fouteau S."/>
            <person name="Franken C."/>
            <person name="Gibelin C."/>
            <person name="Gish J."/>
            <person name="Goldstein S."/>
            <person name="Gonzalez A.J."/>
            <person name="Green P.J."/>
            <person name="Hallab A."/>
            <person name="Hartog M."/>
            <person name="Hua A."/>
            <person name="Humphray S.J."/>
            <person name="Jeong D.H."/>
            <person name="Jing Y."/>
            <person name="Jocker A."/>
            <person name="Kenton S.M."/>
            <person name="Kim D.J."/>
            <person name="Klee K."/>
            <person name="Lai H."/>
            <person name="Lang C."/>
            <person name="Lin S."/>
            <person name="Macmil S.L."/>
            <person name="Magdelenat G."/>
            <person name="Matthews L."/>
            <person name="McCorrison J."/>
            <person name="Monaghan E.L."/>
            <person name="Mun J.H."/>
            <person name="Najar F.Z."/>
            <person name="Nicholson C."/>
            <person name="Noirot C."/>
            <person name="O'Bleness M."/>
            <person name="Paule C.R."/>
            <person name="Poulain J."/>
            <person name="Prion F."/>
            <person name="Qin B."/>
            <person name="Qu C."/>
            <person name="Retzel E.F."/>
            <person name="Riddle C."/>
            <person name="Sallet E."/>
            <person name="Samain S."/>
            <person name="Samson N."/>
            <person name="Sanders I."/>
            <person name="Saurat O."/>
            <person name="Scarpelli C."/>
            <person name="Schiex T."/>
            <person name="Segurens B."/>
            <person name="Severin A.J."/>
            <person name="Sherrier D.J."/>
            <person name="Shi R."/>
            <person name="Sims S."/>
            <person name="Singer S.R."/>
            <person name="Sinharoy S."/>
            <person name="Sterck L."/>
            <person name="Viollet A."/>
            <person name="Wang B.B."/>
            <person name="Wang K."/>
            <person name="Wang M."/>
            <person name="Wang X."/>
            <person name="Warfsmann J."/>
            <person name="Weissenbach J."/>
            <person name="White D.D."/>
            <person name="White J.D."/>
            <person name="Wiley G.B."/>
            <person name="Wincker P."/>
            <person name="Xing Y."/>
            <person name="Yang L."/>
            <person name="Yao Z."/>
            <person name="Ying F."/>
            <person name="Zhai J."/>
            <person name="Zhou L."/>
            <person name="Zuber A."/>
            <person name="Denarie J."/>
            <person name="Dixon R.A."/>
            <person name="May G.D."/>
            <person name="Schwartz D.C."/>
            <person name="Rogers J."/>
            <person name="Quetier F."/>
            <person name="Town C.D."/>
            <person name="Roe B.A."/>
        </authorList>
    </citation>
    <scope>NUCLEOTIDE SEQUENCE [LARGE SCALE GENOMIC DNA]</scope>
    <source>
        <strain evidence="10">A17</strain>
        <strain evidence="12 13">cv. Jemalong A17</strain>
    </source>
</reference>
<evidence type="ECO:0000313" key="11">
    <source>
        <dbReference type="EMBL" id="RHN65090.1"/>
    </source>
</evidence>
<dbReference type="OrthoDB" id="2789670at2759"/>
<dbReference type="InterPro" id="IPR002401">
    <property type="entry name" value="Cyt_P450_E_grp-I"/>
</dbReference>
<protein>
    <submittedName>
        <fullName evidence="10">Cytochrome P450 family 71 protein</fullName>
    </submittedName>
    <submittedName>
        <fullName evidence="11">Putative premnaspirodiene oxygenase</fullName>
        <ecNumber evidence="11">1.14.14.151</ecNumber>
    </submittedName>
</protein>
<evidence type="ECO:0000313" key="10">
    <source>
        <dbReference type="EMBL" id="AES92777.1"/>
    </source>
</evidence>
<dbReference type="PaxDb" id="3880-AES92777"/>
<dbReference type="PANTHER" id="PTHR47953">
    <property type="entry name" value="OS08G0105600 PROTEIN"/>
    <property type="match status" value="1"/>
</dbReference>
<dbReference type="OMA" id="WIAYMEM"/>
<dbReference type="PRINTS" id="PR00463">
    <property type="entry name" value="EP450I"/>
</dbReference>
<dbReference type="GO" id="GO:0016491">
    <property type="term" value="F:oxidoreductase activity"/>
    <property type="evidence" value="ECO:0000318"/>
    <property type="project" value="GO_Central"/>
</dbReference>
<dbReference type="Proteomes" id="UP000265566">
    <property type="component" value="Chromosome 4"/>
</dbReference>
<evidence type="ECO:0000313" key="13">
    <source>
        <dbReference type="Proteomes" id="UP000002051"/>
    </source>
</evidence>
<dbReference type="PANTHER" id="PTHR47953:SF16">
    <property type="entry name" value="CYTOCHROME P450 71D8"/>
    <property type="match status" value="1"/>
</dbReference>
<dbReference type="CDD" id="cd11072">
    <property type="entry name" value="CYP71-like"/>
    <property type="match status" value="1"/>
</dbReference>
<feature type="binding site" description="axial binding residue" evidence="8">
    <location>
        <position position="446"/>
    </location>
    <ligand>
        <name>heme</name>
        <dbReference type="ChEBI" id="CHEBI:30413"/>
    </ligand>
    <ligandPart>
        <name>Fe</name>
        <dbReference type="ChEBI" id="CHEBI:18248"/>
    </ligandPart>
</feature>
<dbReference type="EC" id="1.14.14.151" evidence="11"/>
<dbReference type="PROSITE" id="PS00086">
    <property type="entry name" value="CYTOCHROME_P450"/>
    <property type="match status" value="1"/>
</dbReference>
<evidence type="ECO:0000256" key="2">
    <source>
        <dbReference type="ARBA" id="ARBA00010617"/>
    </source>
</evidence>
<evidence type="ECO:0000256" key="6">
    <source>
        <dbReference type="ARBA" id="ARBA00023004"/>
    </source>
</evidence>
<dbReference type="PRINTS" id="PR00385">
    <property type="entry name" value="P450"/>
</dbReference>
<reference evidence="11" key="4">
    <citation type="journal article" date="2018" name="Nat. Plants">
        <title>Whole-genome landscape of Medicago truncatula symbiotic genes.</title>
        <authorList>
            <person name="Pecrix Y."/>
            <person name="Gamas P."/>
            <person name="Carrere S."/>
        </authorList>
    </citation>
    <scope>NUCLEOTIDE SEQUENCE</scope>
    <source>
        <tissue evidence="11">Leaves</tissue>
    </source>
</reference>
<keyword evidence="5 9" id="KW-0560">Oxidoreductase</keyword>
<organism evidence="10 13">
    <name type="scientific">Medicago truncatula</name>
    <name type="common">Barrel medic</name>
    <name type="synonym">Medicago tribuloides</name>
    <dbReference type="NCBI Taxonomy" id="3880"/>
    <lineage>
        <taxon>Eukaryota</taxon>
        <taxon>Viridiplantae</taxon>
        <taxon>Streptophyta</taxon>
        <taxon>Embryophyta</taxon>
        <taxon>Tracheophyta</taxon>
        <taxon>Spermatophyta</taxon>
        <taxon>Magnoliopsida</taxon>
        <taxon>eudicotyledons</taxon>
        <taxon>Gunneridae</taxon>
        <taxon>Pentapetalae</taxon>
        <taxon>rosids</taxon>
        <taxon>fabids</taxon>
        <taxon>Fabales</taxon>
        <taxon>Fabaceae</taxon>
        <taxon>Papilionoideae</taxon>
        <taxon>50 kb inversion clade</taxon>
        <taxon>NPAAA clade</taxon>
        <taxon>Hologalegina</taxon>
        <taxon>IRL clade</taxon>
        <taxon>Trifolieae</taxon>
        <taxon>Medicago</taxon>
    </lineage>
</organism>
<evidence type="ECO:0000256" key="7">
    <source>
        <dbReference type="ARBA" id="ARBA00023033"/>
    </source>
</evidence>
<dbReference type="eggNOG" id="KOG0156">
    <property type="taxonomic scope" value="Eukaryota"/>
</dbReference>
<proteinExistence type="inferred from homology"/>
<dbReference type="Gene3D" id="1.10.630.10">
    <property type="entry name" value="Cytochrome P450"/>
    <property type="match status" value="1"/>
</dbReference>
<dbReference type="Pfam" id="PF00067">
    <property type="entry name" value="p450"/>
    <property type="match status" value="1"/>
</dbReference>
<gene>
    <name evidence="12" type="primary">11437899</name>
    <name evidence="10" type="ordered locus">MTR_4g133750</name>
    <name evidence="11" type="ORF">MtrunA17_Chr4g0076161</name>
</gene>
<dbReference type="GO" id="GO:0020037">
    <property type="term" value="F:heme binding"/>
    <property type="evidence" value="ECO:0007669"/>
    <property type="project" value="InterPro"/>
</dbReference>
<dbReference type="STRING" id="3880.G7JMV4"/>
<dbReference type="EMBL" id="PSQE01000004">
    <property type="protein sequence ID" value="RHN65090.1"/>
    <property type="molecule type" value="Genomic_DNA"/>
</dbReference>
<evidence type="ECO:0000256" key="4">
    <source>
        <dbReference type="ARBA" id="ARBA00022723"/>
    </source>
</evidence>
<sequence length="503" mass="57197">MEFKFSFLIISSFIFLILCLTKIYKQKIKVKNEVHKLPPGPWKLPLIGNLHQLALGGSLPHHTLRDLSNKYGPLMYLQLGEISAVVVSSPDLAKEIMKTHDLSFVQRPELLAPKILSYDSTDIVYAPYGDYWRQMRKICTSQLLSAKRVHYFSSIREEEVQKLIQSIQVSLSLPLNVTKTAFSLVSTFVSRAAFGKKSKYEDELLSLLKQTVEMASGFDPADLFPSFKPIHLITRTKAKLQNMQKKLDKILESIIKEHQSNSIHGKQGENLVDVLLRVQQSDNFDIPITDDNVKAVLWDMFAAGSDTSATVIEWAMSELMKNSRVMKKAQSEIREAVKGKKRIYESDLHELSYLKSVIKETMRLHPPFTLLPRECREACNIDGYEIPIKTSVIVNAWAIGRDPKHWYDAKKFIPERFNDSTGFDFNKLNNNNSFDYMPFGGGRRMCPGISLGLANIELPLAALLYHFNWELPNGMKPEDLDMTEAFGAAAARRNGLYLIPTPH</sequence>
<dbReference type="HOGENOM" id="CLU_001570_4_1_1"/>
<dbReference type="Gramene" id="rna27987">
    <property type="protein sequence ID" value="RHN65090.1"/>
    <property type="gene ID" value="gene27987"/>
</dbReference>
<dbReference type="SUPFAM" id="SSF48264">
    <property type="entry name" value="Cytochrome P450"/>
    <property type="match status" value="1"/>
</dbReference>
<evidence type="ECO:0000256" key="1">
    <source>
        <dbReference type="ARBA" id="ARBA00001971"/>
    </source>
</evidence>
<dbReference type="AlphaFoldDB" id="G7JMV4"/>
<evidence type="ECO:0000256" key="9">
    <source>
        <dbReference type="RuleBase" id="RU000461"/>
    </source>
</evidence>
<evidence type="ECO:0000256" key="5">
    <source>
        <dbReference type="ARBA" id="ARBA00023002"/>
    </source>
</evidence>
<accession>G7JMV4</accession>
<keyword evidence="3 8" id="KW-0349">Heme</keyword>
<dbReference type="Proteomes" id="UP000002051">
    <property type="component" value="Chromosome 4"/>
</dbReference>
<dbReference type="InterPro" id="IPR036396">
    <property type="entry name" value="Cyt_P450_sf"/>
</dbReference>
<keyword evidence="6 8" id="KW-0408">Iron</keyword>
<dbReference type="GO" id="GO:0004497">
    <property type="term" value="F:monooxygenase activity"/>
    <property type="evidence" value="ECO:0007669"/>
    <property type="project" value="UniProtKB-KW"/>
</dbReference>
<keyword evidence="4 8" id="KW-0479">Metal-binding</keyword>
<dbReference type="GO" id="GO:0016705">
    <property type="term" value="F:oxidoreductase activity, acting on paired donors, with incorporation or reduction of molecular oxygen"/>
    <property type="evidence" value="ECO:0007669"/>
    <property type="project" value="InterPro"/>
</dbReference>
<dbReference type="InterPro" id="IPR052306">
    <property type="entry name" value="CYP450_71D"/>
</dbReference>
<reference evidence="10 13" key="2">
    <citation type="journal article" date="2014" name="BMC Genomics">
        <title>An improved genome release (version Mt4.0) for the model legume Medicago truncatula.</title>
        <authorList>
            <person name="Tang H."/>
            <person name="Krishnakumar V."/>
            <person name="Bidwell S."/>
            <person name="Rosen B."/>
            <person name="Chan A."/>
            <person name="Zhou S."/>
            <person name="Gentzbittel L."/>
            <person name="Childs K.L."/>
            <person name="Yandell M."/>
            <person name="Gundlach H."/>
            <person name="Mayer K.F."/>
            <person name="Schwartz D.C."/>
            <person name="Town C.D."/>
        </authorList>
    </citation>
    <scope>GENOME REANNOTATION</scope>
    <source>
        <strain evidence="12 13">cv. Jemalong A17</strain>
    </source>
</reference>
<dbReference type="KEGG" id="mtr:11437899"/>
<keyword evidence="13" id="KW-1185">Reference proteome</keyword>
<dbReference type="FunFam" id="1.10.630.10:FF:000008">
    <property type="entry name" value="Cytochrome P450 71D8"/>
    <property type="match status" value="1"/>
</dbReference>
<reference evidence="12" key="3">
    <citation type="submission" date="2015-04" db="UniProtKB">
        <authorList>
            <consortium name="EnsemblPlants"/>
        </authorList>
    </citation>
    <scope>IDENTIFICATION</scope>
    <source>
        <strain evidence="12">cv. Jemalong A17</strain>
    </source>
</reference>
<name>G7JMV4_MEDTR</name>
<comment type="similarity">
    <text evidence="2 9">Belongs to the cytochrome P450 family.</text>
</comment>
<dbReference type="EnsemblPlants" id="AES92777">
    <property type="protein sequence ID" value="AES92777"/>
    <property type="gene ID" value="MTR_4g133750"/>
</dbReference>
<dbReference type="InterPro" id="IPR001128">
    <property type="entry name" value="Cyt_P450"/>
</dbReference>
<dbReference type="GO" id="GO:0005506">
    <property type="term" value="F:iron ion binding"/>
    <property type="evidence" value="ECO:0007669"/>
    <property type="project" value="InterPro"/>
</dbReference>
<keyword evidence="7 9" id="KW-0503">Monooxygenase</keyword>
<dbReference type="InterPro" id="IPR017972">
    <property type="entry name" value="Cyt_P450_CS"/>
</dbReference>